<feature type="compositionally biased region" description="Basic and acidic residues" evidence="2">
    <location>
        <begin position="503"/>
        <end position="512"/>
    </location>
</feature>
<keyword evidence="1" id="KW-0175">Coiled coil</keyword>
<reference evidence="3 4" key="1">
    <citation type="submission" date="2024-02" db="EMBL/GenBank/DDBJ databases">
        <authorList>
            <person name="Chen Y."/>
            <person name="Shah S."/>
            <person name="Dougan E. K."/>
            <person name="Thang M."/>
            <person name="Chan C."/>
        </authorList>
    </citation>
    <scope>NUCLEOTIDE SEQUENCE [LARGE SCALE GENOMIC DNA]</scope>
</reference>
<proteinExistence type="predicted"/>
<feature type="compositionally biased region" description="Polar residues" evidence="2">
    <location>
        <begin position="559"/>
        <end position="571"/>
    </location>
</feature>
<evidence type="ECO:0000313" key="4">
    <source>
        <dbReference type="Proteomes" id="UP001642464"/>
    </source>
</evidence>
<feature type="coiled-coil region" evidence="1">
    <location>
        <begin position="31"/>
        <end position="106"/>
    </location>
</feature>
<accession>A0ABP0MM59</accession>
<feature type="compositionally biased region" description="Basic and acidic residues" evidence="2">
    <location>
        <begin position="422"/>
        <end position="431"/>
    </location>
</feature>
<feature type="compositionally biased region" description="Polar residues" evidence="2">
    <location>
        <begin position="256"/>
        <end position="281"/>
    </location>
</feature>
<feature type="compositionally biased region" description="Basic and acidic residues" evidence="2">
    <location>
        <begin position="917"/>
        <end position="927"/>
    </location>
</feature>
<feature type="compositionally biased region" description="Low complexity" evidence="2">
    <location>
        <begin position="165"/>
        <end position="207"/>
    </location>
</feature>
<feature type="region of interest" description="Disordered" evidence="2">
    <location>
        <begin position="349"/>
        <end position="675"/>
    </location>
</feature>
<feature type="compositionally biased region" description="Polar residues" evidence="2">
    <location>
        <begin position="619"/>
        <end position="643"/>
    </location>
</feature>
<feature type="compositionally biased region" description="Polar residues" evidence="2">
    <location>
        <begin position="870"/>
        <end position="885"/>
    </location>
</feature>
<evidence type="ECO:0000313" key="3">
    <source>
        <dbReference type="EMBL" id="CAK9052571.1"/>
    </source>
</evidence>
<feature type="region of interest" description="Disordered" evidence="2">
    <location>
        <begin position="809"/>
        <end position="947"/>
    </location>
</feature>
<name>A0ABP0MM59_9DINO</name>
<gene>
    <name evidence="3" type="ORF">SCF082_LOCUS28749</name>
</gene>
<feature type="compositionally biased region" description="Basic and acidic residues" evidence="2">
    <location>
        <begin position="650"/>
        <end position="670"/>
    </location>
</feature>
<feature type="compositionally biased region" description="Basic and acidic residues" evidence="2">
    <location>
        <begin position="581"/>
        <end position="592"/>
    </location>
</feature>
<feature type="region of interest" description="Disordered" evidence="2">
    <location>
        <begin position="1"/>
        <end position="20"/>
    </location>
</feature>
<feature type="compositionally biased region" description="Pro residues" evidence="2">
    <location>
        <begin position="350"/>
        <end position="366"/>
    </location>
</feature>
<feature type="region of interest" description="Disordered" evidence="2">
    <location>
        <begin position="165"/>
        <end position="290"/>
    </location>
</feature>
<evidence type="ECO:0000256" key="1">
    <source>
        <dbReference type="SAM" id="Coils"/>
    </source>
</evidence>
<evidence type="ECO:0000256" key="2">
    <source>
        <dbReference type="SAM" id="MobiDB-lite"/>
    </source>
</evidence>
<protein>
    <submittedName>
        <fullName evidence="3">Uncharacterized protein</fullName>
    </submittedName>
</protein>
<organism evidence="3 4">
    <name type="scientific">Durusdinium trenchii</name>
    <dbReference type="NCBI Taxonomy" id="1381693"/>
    <lineage>
        <taxon>Eukaryota</taxon>
        <taxon>Sar</taxon>
        <taxon>Alveolata</taxon>
        <taxon>Dinophyceae</taxon>
        <taxon>Suessiales</taxon>
        <taxon>Symbiodiniaceae</taxon>
        <taxon>Durusdinium</taxon>
    </lineage>
</organism>
<sequence>MFGQKQDQQRAFMEQQGQLQQQQQLHHQQQLQQQQQVFQELQASFHKVQEEMEVRQRFLDHASRQPGFQNLSQGERNMLAQFQSDLQQLQQQRAMLEQQLQAFYSAQHAQASHTSMMSQAQAVHQAEAQFHAHMQQMQLQPQPYMQQLHQVQTAQVQDHLQTQAMHNMQQSQMQQAQLQQQAQAQAHMQAHMQQQDAHMNQQQQLAKELQEQLRREERQMSQMKTEACAKLQASTPPPPPPKSVPHALPPKVLHGSPSSPEALQSVSNPKVPSQASALKSEASSEFHETSNVPAGVLKLQRISDAGNKQTILASPISPIVVGKGAKHGKAAGKTGSVAATDARPKIALTAPPPKAQIAGPPAPPPSQDLAPCMEGTTPKASSKVHAAVATSAPKTFEDGSSAKAPPAVRPRLTAKAAAFEPRAADARKPREPPLLQLQRPQDLTEADAAGFDTNKTTERLRLLDAPASMPKSPVPLFEDGSSAKAPPAVRPRSTAKAAAFEPRAADARKPREPPLLQLQRPQDLTEADAVGFDTNKATERVESPDAPSAVPKSPFPFQSKKSTGFSNSDQSFRGIPPPPLPKEDEAPQEKPPGKGFQDFQSEDRSDVSQDSRNIGGHSWHSTRNSQGSYMSKPQSASEWQNNVKKWGWQSKDEEKTEQWKDDATKNRHWSDNSWNWQAAKWNSQWDDGRSWDEEKQWKKADELEASKHQEGLPEGHFTVVLKRNVEEAKWGFGWKEEELLKKQRRCFQRAYAGTPIHRWNQQNPDNAVQEDDELIQVNSSGRSKIAAELTDTNKTTILCEFKRAKEAKRSDSLSKAVPKFGSGQRDAQDFGQPETGLRHGYMTAKGGVLRHKMASRFDGPVPEPSRPPSRLSTSQPDVSEASTLSAELERLGTTPKAPGPPPVKGLGKHAPPVPQAKDGKGVKRRQGENPSFAKEPRYNNEYNSYSK</sequence>
<feature type="compositionally biased region" description="Basic and acidic residues" evidence="2">
    <location>
        <begin position="208"/>
        <end position="219"/>
    </location>
</feature>
<keyword evidence="4" id="KW-1185">Reference proteome</keyword>
<dbReference type="Proteomes" id="UP001642464">
    <property type="component" value="Unassembled WGS sequence"/>
</dbReference>
<comment type="caution">
    <text evidence="3">The sequence shown here is derived from an EMBL/GenBank/DDBJ whole genome shotgun (WGS) entry which is preliminary data.</text>
</comment>
<dbReference type="EMBL" id="CAXAMM010022792">
    <property type="protein sequence ID" value="CAK9052571.1"/>
    <property type="molecule type" value="Genomic_DNA"/>
</dbReference>